<name>A0AAV9WH44_9PEZI</name>
<sequence>MLMALRVSPKERAMVIAVFGIGFMACAASIARIPAFKILNQSPDPLWDQFSVSVTSVVEWNFSVMAACCPALKPLVGIWFPGLMARLTQRSGQYHSRGNRMSGTLCTTNPNDPSKLENGDSTFAASGSGSPITPRTPTGRFRKLSVFIPGGRLNELGLAPQMPPGERTGWRRILGFFQRKKSIAGQEVNTEVAESAGAGGPNIGFWRNKDWNMDMTNNDYCVNAGHTHRLPQQNLRRQSRQDSIGSSNVPPEA</sequence>
<evidence type="ECO:0000256" key="1">
    <source>
        <dbReference type="ARBA" id="ARBA00004141"/>
    </source>
</evidence>
<organism evidence="8 9">
    <name type="scientific">Arthrobotrys musiformis</name>
    <dbReference type="NCBI Taxonomy" id="47236"/>
    <lineage>
        <taxon>Eukaryota</taxon>
        <taxon>Fungi</taxon>
        <taxon>Dikarya</taxon>
        <taxon>Ascomycota</taxon>
        <taxon>Pezizomycotina</taxon>
        <taxon>Orbiliomycetes</taxon>
        <taxon>Orbiliales</taxon>
        <taxon>Orbiliaceae</taxon>
        <taxon>Arthrobotrys</taxon>
    </lineage>
</organism>
<evidence type="ECO:0000256" key="6">
    <source>
        <dbReference type="SAM" id="MobiDB-lite"/>
    </source>
</evidence>
<feature type="region of interest" description="Disordered" evidence="6">
    <location>
        <begin position="229"/>
        <end position="253"/>
    </location>
</feature>
<dbReference type="InterPro" id="IPR049326">
    <property type="entry name" value="Rhodopsin_dom_fungi"/>
</dbReference>
<dbReference type="InterPro" id="IPR052337">
    <property type="entry name" value="SAT4-like"/>
</dbReference>
<comment type="subcellular location">
    <subcellularLocation>
        <location evidence="1">Membrane</location>
        <topology evidence="1">Multi-pass membrane protein</topology>
    </subcellularLocation>
</comment>
<feature type="domain" description="Rhodopsin" evidence="7">
    <location>
        <begin position="1"/>
        <end position="76"/>
    </location>
</feature>
<comment type="similarity">
    <text evidence="5">Belongs to the SAT4 family.</text>
</comment>
<dbReference type="PANTHER" id="PTHR33048:SF55">
    <property type="entry name" value="INTEGRAL MEMBRANE PROTEIN"/>
    <property type="match status" value="1"/>
</dbReference>
<evidence type="ECO:0000313" key="8">
    <source>
        <dbReference type="EMBL" id="KAK6508879.1"/>
    </source>
</evidence>
<comment type="caution">
    <text evidence="8">The sequence shown here is derived from an EMBL/GenBank/DDBJ whole genome shotgun (WGS) entry which is preliminary data.</text>
</comment>
<keyword evidence="4" id="KW-0472">Membrane</keyword>
<evidence type="ECO:0000256" key="3">
    <source>
        <dbReference type="ARBA" id="ARBA00022989"/>
    </source>
</evidence>
<keyword evidence="9" id="KW-1185">Reference proteome</keyword>
<accession>A0AAV9WH44</accession>
<reference evidence="8 9" key="1">
    <citation type="submission" date="2023-08" db="EMBL/GenBank/DDBJ databases">
        <authorList>
            <person name="Palmer J.M."/>
        </authorList>
    </citation>
    <scope>NUCLEOTIDE SEQUENCE [LARGE SCALE GENOMIC DNA]</scope>
    <source>
        <strain evidence="8 9">TWF481</strain>
    </source>
</reference>
<dbReference type="Pfam" id="PF20684">
    <property type="entry name" value="Fung_rhodopsin"/>
    <property type="match status" value="1"/>
</dbReference>
<evidence type="ECO:0000256" key="4">
    <source>
        <dbReference type="ARBA" id="ARBA00023136"/>
    </source>
</evidence>
<evidence type="ECO:0000256" key="2">
    <source>
        <dbReference type="ARBA" id="ARBA00022692"/>
    </source>
</evidence>
<proteinExistence type="inferred from homology"/>
<evidence type="ECO:0000256" key="5">
    <source>
        <dbReference type="ARBA" id="ARBA00038359"/>
    </source>
</evidence>
<dbReference type="PANTHER" id="PTHR33048">
    <property type="entry name" value="PTH11-LIKE INTEGRAL MEMBRANE PROTEIN (AFU_ORTHOLOGUE AFUA_5G11245)"/>
    <property type="match status" value="1"/>
</dbReference>
<dbReference type="GO" id="GO:0016020">
    <property type="term" value="C:membrane"/>
    <property type="evidence" value="ECO:0007669"/>
    <property type="project" value="UniProtKB-SubCell"/>
</dbReference>
<dbReference type="PROSITE" id="PS51257">
    <property type="entry name" value="PROKAR_LIPOPROTEIN"/>
    <property type="match status" value="1"/>
</dbReference>
<protein>
    <recommendedName>
        <fullName evidence="7">Rhodopsin domain-containing protein</fullName>
    </recommendedName>
</protein>
<evidence type="ECO:0000313" key="9">
    <source>
        <dbReference type="Proteomes" id="UP001370758"/>
    </source>
</evidence>
<gene>
    <name evidence="8" type="ORF">TWF481_003646</name>
</gene>
<dbReference type="Proteomes" id="UP001370758">
    <property type="component" value="Unassembled WGS sequence"/>
</dbReference>
<evidence type="ECO:0000259" key="7">
    <source>
        <dbReference type="Pfam" id="PF20684"/>
    </source>
</evidence>
<keyword evidence="2" id="KW-0812">Transmembrane</keyword>
<dbReference type="AlphaFoldDB" id="A0AAV9WH44"/>
<dbReference type="EMBL" id="JAVHJL010000002">
    <property type="protein sequence ID" value="KAK6508879.1"/>
    <property type="molecule type" value="Genomic_DNA"/>
</dbReference>
<keyword evidence="3" id="KW-1133">Transmembrane helix</keyword>
<feature type="compositionally biased region" description="Polar residues" evidence="6">
    <location>
        <begin position="230"/>
        <end position="253"/>
    </location>
</feature>